<dbReference type="Gene3D" id="3.40.50.1820">
    <property type="entry name" value="alpha/beta hydrolase"/>
    <property type="match status" value="1"/>
</dbReference>
<dbReference type="PANTHER" id="PTHR43194">
    <property type="entry name" value="HYDROLASE ALPHA/BETA FOLD FAMILY"/>
    <property type="match status" value="1"/>
</dbReference>
<protein>
    <submittedName>
        <fullName evidence="2">Pimeloyl-ACP methyl ester carboxylesterase</fullName>
    </submittedName>
</protein>
<name>A0A562KY27_9GAMM</name>
<dbReference type="SUPFAM" id="SSF53474">
    <property type="entry name" value="alpha/beta-Hydrolases"/>
    <property type="match status" value="1"/>
</dbReference>
<evidence type="ECO:0000259" key="1">
    <source>
        <dbReference type="Pfam" id="PF12697"/>
    </source>
</evidence>
<dbReference type="AlphaFoldDB" id="A0A562KY27"/>
<dbReference type="PANTHER" id="PTHR43194:SF2">
    <property type="entry name" value="PEROXISOMAL MEMBRANE PROTEIN LPX1"/>
    <property type="match status" value="1"/>
</dbReference>
<evidence type="ECO:0000313" key="3">
    <source>
        <dbReference type="Proteomes" id="UP000315167"/>
    </source>
</evidence>
<feature type="domain" description="AB hydrolase-1" evidence="1">
    <location>
        <begin position="78"/>
        <end position="311"/>
    </location>
</feature>
<reference evidence="2 3" key="1">
    <citation type="journal article" date="2015" name="Stand. Genomic Sci.">
        <title>Genomic Encyclopedia of Bacterial and Archaeal Type Strains, Phase III: the genomes of soil and plant-associated and newly described type strains.</title>
        <authorList>
            <person name="Whitman W.B."/>
            <person name="Woyke T."/>
            <person name="Klenk H.P."/>
            <person name="Zhou Y."/>
            <person name="Lilburn T.G."/>
            <person name="Beck B.J."/>
            <person name="De Vos P."/>
            <person name="Vandamme P."/>
            <person name="Eisen J.A."/>
            <person name="Garrity G."/>
            <person name="Hugenholtz P."/>
            <person name="Kyrpides N.C."/>
        </authorList>
    </citation>
    <scope>NUCLEOTIDE SEQUENCE [LARGE SCALE GENOMIC DNA]</scope>
    <source>
        <strain evidence="2 3">CGMCC 1.10821</strain>
    </source>
</reference>
<keyword evidence="3" id="KW-1185">Reference proteome</keyword>
<gene>
    <name evidence="2" type="ORF">IP90_02829</name>
</gene>
<organism evidence="2 3">
    <name type="scientific">Luteimonas cucumeris</name>
    <dbReference type="NCBI Taxonomy" id="985012"/>
    <lineage>
        <taxon>Bacteria</taxon>
        <taxon>Pseudomonadati</taxon>
        <taxon>Pseudomonadota</taxon>
        <taxon>Gammaproteobacteria</taxon>
        <taxon>Lysobacterales</taxon>
        <taxon>Lysobacteraceae</taxon>
        <taxon>Luteimonas</taxon>
    </lineage>
</organism>
<proteinExistence type="predicted"/>
<comment type="caution">
    <text evidence="2">The sequence shown here is derived from an EMBL/GenBank/DDBJ whole genome shotgun (WGS) entry which is preliminary data.</text>
</comment>
<dbReference type="Proteomes" id="UP000315167">
    <property type="component" value="Unassembled WGS sequence"/>
</dbReference>
<dbReference type="InterPro" id="IPR050228">
    <property type="entry name" value="Carboxylesterase_BioH"/>
</dbReference>
<dbReference type="Pfam" id="PF12697">
    <property type="entry name" value="Abhydrolase_6"/>
    <property type="match status" value="1"/>
</dbReference>
<dbReference type="InterPro" id="IPR000073">
    <property type="entry name" value="AB_hydrolase_1"/>
</dbReference>
<dbReference type="InterPro" id="IPR029058">
    <property type="entry name" value="AB_hydrolase_fold"/>
</dbReference>
<sequence length="324" mass="34582">MRPGMTGYSWFPPLKEPGTVAAFPAPSGRRKRWLACLFAIVSSAGASLPATASSGEIVSSDDLRIHYVDKGDRNAGVLLFVPGWGMDASVWDAQIAAFSKTHRVIAIDPRSQGASSKTLASNTPEARAGDIDAVMRELSLDPVVLIGWSQGVQDIAAYVERFGTQRLAGLVLVDSPVAAGAVAIESDPAAARLTFERMALYAAHQRPYLEGMMKAVFKKSMPDEALKRRVDVAMQTPVSAGIAMLVLDLYGADRRPALKKIDRPTLVVAAAASPELAAQRAMAGQIPGATLVSIEDAGHGVFVDQPERFNAVLREFLAKVEARD</sequence>
<accession>A0A562KY27</accession>
<dbReference type="EMBL" id="VLKN01000007">
    <property type="protein sequence ID" value="TWI00283.1"/>
    <property type="molecule type" value="Genomic_DNA"/>
</dbReference>
<evidence type="ECO:0000313" key="2">
    <source>
        <dbReference type="EMBL" id="TWI00283.1"/>
    </source>
</evidence>